<dbReference type="Proteomes" id="UP000198661">
    <property type="component" value="Unassembled WGS sequence"/>
</dbReference>
<dbReference type="AlphaFoldDB" id="A0A1I2L024"/>
<name>A0A1I2L024_9BACL</name>
<accession>A0A1I2L024</accession>
<protein>
    <submittedName>
        <fullName evidence="1">Uncharacterized protein</fullName>
    </submittedName>
</protein>
<sequence length="174" mass="19038">MVIGGFAFRGRPGILEPSLSFFLLARLIQGAGVLGPTSLARRLVPLRRPGQCPERLCRRPDALPSIGIRRRRTCHRLLRLALCRFTNPLGGACLRLSHSFPGSGSGASDPRAEKNVLLGALLFRRGFSAGSGRWAGSPSAKVRHDRDEPAAFSLDLKRRLVDRRLHSDPVIFPA</sequence>
<proteinExistence type="predicted"/>
<gene>
    <name evidence="1" type="ORF">SAMN04488025_10365</name>
</gene>
<dbReference type="EMBL" id="FOOK01000003">
    <property type="protein sequence ID" value="SFF70777.1"/>
    <property type="molecule type" value="Genomic_DNA"/>
</dbReference>
<keyword evidence="2" id="KW-1185">Reference proteome</keyword>
<reference evidence="1 2" key="1">
    <citation type="submission" date="2016-10" db="EMBL/GenBank/DDBJ databases">
        <authorList>
            <person name="de Groot N.N."/>
        </authorList>
    </citation>
    <scope>NUCLEOTIDE SEQUENCE [LARGE SCALE GENOMIC DNA]</scope>
    <source>
        <strain evidence="1 2">DSM 44945</strain>
    </source>
</reference>
<evidence type="ECO:0000313" key="1">
    <source>
        <dbReference type="EMBL" id="SFF70777.1"/>
    </source>
</evidence>
<evidence type="ECO:0000313" key="2">
    <source>
        <dbReference type="Proteomes" id="UP000198661"/>
    </source>
</evidence>
<organism evidence="1 2">
    <name type="scientific">Planifilum fulgidum</name>
    <dbReference type="NCBI Taxonomy" id="201973"/>
    <lineage>
        <taxon>Bacteria</taxon>
        <taxon>Bacillati</taxon>
        <taxon>Bacillota</taxon>
        <taxon>Bacilli</taxon>
        <taxon>Bacillales</taxon>
        <taxon>Thermoactinomycetaceae</taxon>
        <taxon>Planifilum</taxon>
    </lineage>
</organism>